<dbReference type="Proteomes" id="UP000801428">
    <property type="component" value="Unassembled WGS sequence"/>
</dbReference>
<evidence type="ECO:0000256" key="3">
    <source>
        <dbReference type="ARBA" id="ARBA00023163"/>
    </source>
</evidence>
<proteinExistence type="predicted"/>
<protein>
    <recommendedName>
        <fullName evidence="6">Zn(2)-C6 fungal-type domain-containing protein</fullName>
    </recommendedName>
</protein>
<dbReference type="SMART" id="SM00066">
    <property type="entry name" value="GAL4"/>
    <property type="match status" value="1"/>
</dbReference>
<keyword evidence="1" id="KW-0479">Metal-binding</keyword>
<dbReference type="GO" id="GO:0003677">
    <property type="term" value="F:DNA binding"/>
    <property type="evidence" value="ECO:0007669"/>
    <property type="project" value="InterPro"/>
</dbReference>
<dbReference type="EMBL" id="SWKU01000006">
    <property type="protein sequence ID" value="KAF3005720.1"/>
    <property type="molecule type" value="Genomic_DNA"/>
</dbReference>
<dbReference type="OrthoDB" id="6509908at2759"/>
<evidence type="ECO:0000256" key="5">
    <source>
        <dbReference type="SAM" id="MobiDB-lite"/>
    </source>
</evidence>
<dbReference type="PROSITE" id="PS50048">
    <property type="entry name" value="ZN2_CY6_FUNGAL_2"/>
    <property type="match status" value="1"/>
</dbReference>
<keyword evidence="3" id="KW-0804">Transcription</keyword>
<dbReference type="GO" id="GO:0000981">
    <property type="term" value="F:DNA-binding transcription factor activity, RNA polymerase II-specific"/>
    <property type="evidence" value="ECO:0007669"/>
    <property type="project" value="InterPro"/>
</dbReference>
<feature type="compositionally biased region" description="Polar residues" evidence="5">
    <location>
        <begin position="676"/>
        <end position="692"/>
    </location>
</feature>
<evidence type="ECO:0000256" key="4">
    <source>
        <dbReference type="ARBA" id="ARBA00023242"/>
    </source>
</evidence>
<evidence type="ECO:0000259" key="6">
    <source>
        <dbReference type="PROSITE" id="PS50048"/>
    </source>
</evidence>
<feature type="region of interest" description="Disordered" evidence="5">
    <location>
        <begin position="638"/>
        <end position="720"/>
    </location>
</feature>
<dbReference type="InterPro" id="IPR036864">
    <property type="entry name" value="Zn2-C6_fun-type_DNA-bd_sf"/>
</dbReference>
<sequence length="859" mass="93489">MPKEESLPTRKKMRKGTHSCFECRRRKIRCIFQADNPDVCSECFARGSRCIDQESANPDVIVDHRKNLRERVSRLEALVDSLLEEKTVKSESPSQQSRSQSQADTTSPRSVFITKDTFPPTPLSSEASSNILKDSQRVPSSEGRHHIPILSIFEDALNDAEEKIKARLGSQHKPLLPESQSGADERYTVVNRHPDDLPDESPAVSAKRERVKQALLAMLPSYDQLTKILNSNGEWWQTWRRKCTGTSGPDQTLPQFAAQAITSGNIGAIGTVVLAVGICSSAEDNDVERYIEAVDRYVLSDDEYAASLEGMECLILKSKWFADVGQPRRAWISHRKGLMYAQLMGLHRKRTTSAAHESIWWGLYHGDRFLSLLLGLPYGINDAHCDLSMPDFGGEYMHPLIFMNSVSKLAGRVIDRNQGVAEQSFAWALQLDQELEDLWKKLDPAWRDYTELLANPEQNAAELRERIMAQIMYNQIRVYLHLPFMLKSATNSRFTYSRTACLNSSREVLRLYQVLRTGAVQPLYECKAVDFIGFTSAVLIQIGLFNFAATSTNADETAAKLREVEADVRLIEISIDIFRRASSEKGGKVALQSAEVLEKMQAKFKRGGCNGPSSCDDGPEGENLVIPYFGTISIRRGGQTLKGPLPPPPCSPAISAAASVRSGSGSGSTGAAPLYTPTSETGGKSIFSGPSHTQSSLTLTPRSSLSANTPHSSNNTTTATAFSALPNPDAFVSYDGFYNFTTALADTPSGSSTHHNASSSSTTGNINTKDDSLSAFPLPTNNFSWQNMPMDIDQDWSWFLNDNSGSTAVNNAGNSSNANGAASGAGNVGASAVLSGGYPFGAMGGDGGFGLGGGFTGFG</sequence>
<dbReference type="CDD" id="cd12148">
    <property type="entry name" value="fungal_TF_MHR"/>
    <property type="match status" value="1"/>
</dbReference>
<dbReference type="InterPro" id="IPR007219">
    <property type="entry name" value="XnlR_reg_dom"/>
</dbReference>
<gene>
    <name evidence="7" type="ORF">E8E13_006098</name>
</gene>
<comment type="caution">
    <text evidence="7">The sequence shown here is derived from an EMBL/GenBank/DDBJ whole genome shotgun (WGS) entry which is preliminary data.</text>
</comment>
<evidence type="ECO:0000313" key="8">
    <source>
        <dbReference type="Proteomes" id="UP000801428"/>
    </source>
</evidence>
<feature type="compositionally biased region" description="Low complexity" evidence="5">
    <location>
        <begin position="652"/>
        <end position="663"/>
    </location>
</feature>
<dbReference type="CDD" id="cd00067">
    <property type="entry name" value="GAL4"/>
    <property type="match status" value="1"/>
</dbReference>
<organism evidence="7 8">
    <name type="scientific">Curvularia kusanoi</name>
    <name type="common">Cochliobolus kusanoi</name>
    <dbReference type="NCBI Taxonomy" id="90978"/>
    <lineage>
        <taxon>Eukaryota</taxon>
        <taxon>Fungi</taxon>
        <taxon>Dikarya</taxon>
        <taxon>Ascomycota</taxon>
        <taxon>Pezizomycotina</taxon>
        <taxon>Dothideomycetes</taxon>
        <taxon>Pleosporomycetidae</taxon>
        <taxon>Pleosporales</taxon>
        <taxon>Pleosporineae</taxon>
        <taxon>Pleosporaceae</taxon>
        <taxon>Curvularia</taxon>
    </lineage>
</organism>
<dbReference type="Gene3D" id="4.10.240.10">
    <property type="entry name" value="Zn(2)-C6 fungal-type DNA-binding domain"/>
    <property type="match status" value="1"/>
</dbReference>
<dbReference type="SMART" id="SM00906">
    <property type="entry name" value="Fungal_trans"/>
    <property type="match status" value="1"/>
</dbReference>
<dbReference type="PANTHER" id="PTHR47840:SF1">
    <property type="entry name" value="ZN(II)2CYS6 TRANSCRIPTION FACTOR (EUROFUNG)"/>
    <property type="match status" value="1"/>
</dbReference>
<name>A0A9P4W8K1_CURKU</name>
<dbReference type="PANTHER" id="PTHR47840">
    <property type="entry name" value="ZN(II)2CYS6 TRANSCRIPTION FACTOR (EUROFUNG)-RELATED"/>
    <property type="match status" value="1"/>
</dbReference>
<dbReference type="AlphaFoldDB" id="A0A9P4W8K1"/>
<evidence type="ECO:0000313" key="7">
    <source>
        <dbReference type="EMBL" id="KAF3005720.1"/>
    </source>
</evidence>
<keyword evidence="4" id="KW-0539">Nucleus</keyword>
<dbReference type="GO" id="GO:0006351">
    <property type="term" value="P:DNA-templated transcription"/>
    <property type="evidence" value="ECO:0007669"/>
    <property type="project" value="InterPro"/>
</dbReference>
<reference evidence="7" key="1">
    <citation type="submission" date="2019-04" db="EMBL/GenBank/DDBJ databases">
        <title>Sequencing of skin fungus with MAO and IRED activity.</title>
        <authorList>
            <person name="Marsaioli A.J."/>
            <person name="Bonatto J.M.C."/>
            <person name="Reis Junior O."/>
        </authorList>
    </citation>
    <scope>NUCLEOTIDE SEQUENCE</scope>
    <source>
        <strain evidence="7">30M1</strain>
    </source>
</reference>
<feature type="compositionally biased region" description="Low complexity" evidence="5">
    <location>
        <begin position="693"/>
        <end position="720"/>
    </location>
</feature>
<feature type="compositionally biased region" description="Low complexity" evidence="5">
    <location>
        <begin position="90"/>
        <end position="102"/>
    </location>
</feature>
<feature type="compositionally biased region" description="Low complexity" evidence="5">
    <location>
        <begin position="749"/>
        <end position="765"/>
    </location>
</feature>
<dbReference type="InterPro" id="IPR001138">
    <property type="entry name" value="Zn2Cys6_DnaBD"/>
</dbReference>
<keyword evidence="2" id="KW-0805">Transcription regulation</keyword>
<accession>A0A9P4W8K1</accession>
<keyword evidence="8" id="KW-1185">Reference proteome</keyword>
<evidence type="ECO:0000256" key="1">
    <source>
        <dbReference type="ARBA" id="ARBA00022723"/>
    </source>
</evidence>
<feature type="region of interest" description="Disordered" evidence="5">
    <location>
        <begin position="85"/>
        <end position="143"/>
    </location>
</feature>
<dbReference type="GO" id="GO:0008270">
    <property type="term" value="F:zinc ion binding"/>
    <property type="evidence" value="ECO:0007669"/>
    <property type="project" value="InterPro"/>
</dbReference>
<dbReference type="PROSITE" id="PS00463">
    <property type="entry name" value="ZN2_CY6_FUNGAL_1"/>
    <property type="match status" value="1"/>
</dbReference>
<feature type="domain" description="Zn(2)-C6 fungal-type" evidence="6">
    <location>
        <begin position="19"/>
        <end position="50"/>
    </location>
</feature>
<feature type="region of interest" description="Disordered" evidence="5">
    <location>
        <begin position="748"/>
        <end position="772"/>
    </location>
</feature>
<dbReference type="SUPFAM" id="SSF57701">
    <property type="entry name" value="Zn2/Cys6 DNA-binding domain"/>
    <property type="match status" value="1"/>
</dbReference>
<feature type="compositionally biased region" description="Polar residues" evidence="5">
    <location>
        <begin position="123"/>
        <end position="139"/>
    </location>
</feature>
<evidence type="ECO:0000256" key="2">
    <source>
        <dbReference type="ARBA" id="ARBA00023015"/>
    </source>
</evidence>